<reference evidence="9 10" key="2">
    <citation type="journal article" date="2015" name="Eukaryot. Cell">
        <title>Asexual propagation of a virulent clone complex in a human and feline outbreak of sporotrichosis.</title>
        <authorList>
            <person name="Teixeira Mde M."/>
            <person name="Rodrigues A.M."/>
            <person name="Tsui C.K."/>
            <person name="de Almeida L.G."/>
            <person name="Van Diepeningen A.D."/>
            <person name="van den Ende B.G."/>
            <person name="Fernandes G.F."/>
            <person name="Kano R."/>
            <person name="Hamelin R.C."/>
            <person name="Lopes-Bezerra L.M."/>
            <person name="Vasconcelos A.T."/>
            <person name="de Hoog S."/>
            <person name="de Camargo Z.P."/>
            <person name="Felipe M.S."/>
        </authorList>
    </citation>
    <scope>NUCLEOTIDE SEQUENCE [LARGE SCALE GENOMIC DNA]</scope>
    <source>
        <strain evidence="9 10">1099-18</strain>
    </source>
</reference>
<evidence type="ECO:0000313" key="10">
    <source>
        <dbReference type="Proteomes" id="UP000033710"/>
    </source>
</evidence>
<evidence type="ECO:0000256" key="4">
    <source>
        <dbReference type="ARBA" id="ARBA00023125"/>
    </source>
</evidence>
<proteinExistence type="predicted"/>
<dbReference type="Gene3D" id="4.10.240.10">
    <property type="entry name" value="Zn(2)-C6 fungal-type DNA-binding domain"/>
    <property type="match status" value="1"/>
</dbReference>
<dbReference type="PROSITE" id="PS00463">
    <property type="entry name" value="ZN2_CY6_FUNGAL_1"/>
    <property type="match status" value="1"/>
</dbReference>
<feature type="region of interest" description="Disordered" evidence="7">
    <location>
        <begin position="721"/>
        <end position="743"/>
    </location>
</feature>
<reference evidence="9 10" key="1">
    <citation type="journal article" date="2014" name="BMC Genomics">
        <title>Comparative genomics of the major fungal agents of human and animal Sporotrichosis: Sporothrix schenckii and Sporothrix brasiliensis.</title>
        <authorList>
            <person name="Teixeira M.M."/>
            <person name="de Almeida L.G."/>
            <person name="Kubitschek-Barreira P."/>
            <person name="Alves F.L."/>
            <person name="Kioshima E.S."/>
            <person name="Abadio A.K."/>
            <person name="Fernandes L."/>
            <person name="Derengowski L.S."/>
            <person name="Ferreira K.S."/>
            <person name="Souza R.C."/>
            <person name="Ruiz J.C."/>
            <person name="de Andrade N.C."/>
            <person name="Paes H.C."/>
            <person name="Nicola A.M."/>
            <person name="Albuquerque P."/>
            <person name="Gerber A.L."/>
            <person name="Martins V.P."/>
            <person name="Peconick L.D."/>
            <person name="Neto A.V."/>
            <person name="Chaucanez C.B."/>
            <person name="Silva P.A."/>
            <person name="Cunha O.L."/>
            <person name="de Oliveira F.F."/>
            <person name="dos Santos T.C."/>
            <person name="Barros A.L."/>
            <person name="Soares M.A."/>
            <person name="de Oliveira L.M."/>
            <person name="Marini M.M."/>
            <person name="Villalobos-Duno H."/>
            <person name="Cunha M.M."/>
            <person name="de Hoog S."/>
            <person name="da Silveira J.F."/>
            <person name="Henrissat B."/>
            <person name="Nino-Vega G.A."/>
            <person name="Cisalpino P.S."/>
            <person name="Mora-Montes H.M."/>
            <person name="Almeida S.R."/>
            <person name="Stajich J.E."/>
            <person name="Lopes-Bezerra L.M."/>
            <person name="Vasconcelos A.T."/>
            <person name="Felipe M.S."/>
        </authorList>
    </citation>
    <scope>NUCLEOTIDE SEQUENCE [LARGE SCALE GENOMIC DNA]</scope>
    <source>
        <strain evidence="9 10">1099-18</strain>
    </source>
</reference>
<keyword evidence="1" id="KW-0479">Metal-binding</keyword>
<protein>
    <recommendedName>
        <fullName evidence="8">Zn(2)-C6 fungal-type domain-containing protein</fullName>
    </recommendedName>
</protein>
<dbReference type="VEuPathDB" id="FungiDB:SPSK_07095"/>
<evidence type="ECO:0000256" key="3">
    <source>
        <dbReference type="ARBA" id="ARBA00023015"/>
    </source>
</evidence>
<dbReference type="AlphaFoldDB" id="A0A0F2MHB7"/>
<dbReference type="Pfam" id="PF04082">
    <property type="entry name" value="Fungal_trans"/>
    <property type="match status" value="1"/>
</dbReference>
<dbReference type="SUPFAM" id="SSF57701">
    <property type="entry name" value="Zn2/Cys6 DNA-binding domain"/>
    <property type="match status" value="1"/>
</dbReference>
<dbReference type="GeneID" id="27669040"/>
<dbReference type="GO" id="GO:0006351">
    <property type="term" value="P:DNA-templated transcription"/>
    <property type="evidence" value="ECO:0007669"/>
    <property type="project" value="InterPro"/>
</dbReference>
<dbReference type="CDD" id="cd00067">
    <property type="entry name" value="GAL4"/>
    <property type="match status" value="1"/>
</dbReference>
<feature type="compositionally biased region" description="Low complexity" evidence="7">
    <location>
        <begin position="107"/>
        <end position="133"/>
    </location>
</feature>
<evidence type="ECO:0000256" key="6">
    <source>
        <dbReference type="ARBA" id="ARBA00023242"/>
    </source>
</evidence>
<sequence length="795" mass="87888">MTYSTPPPSSHSSSMRTTPTSRRQQMHSCDVCRRRKVRCDSVDEAPCSACTKAAVECRFTVGWRRQRRPQTRPGSRPQRFSQRFSSSSSSSPSSPLPPSPRASLDETAATSTTVNTTAATTAATASPAHTSVSCSCPHNHRSDSTDTHTSHTSLAVEPPESEVALSINIAENGLLRFFRDGLSSSSWGVFDMPDNVRVTYMGTHISNMTHLIKLDRPRPQYLVYPYPQIRPPLSPLSCQQAQRHMRTDELRTKAATKSHDAAARDDNASSSAPSASAPSASFNAYPDVVVRDINSFPEKEIRDDFIDAYFEKVNPYFPVIDESDFRARYADPHNQPALVLLHSVLLVGAHVSSHAKAVHARHIVKAVLFRRAKCVFDMRHEHDRLHLVQAALLFTWHLQNGDTASSNSFYWLGVACRIAYGIGMHRDLMKDPLEPGRMPIQDRRLWRRIWWTLFQAEVLSALEHGRPSAIRREDFDQDPLCLEDFREVSGRINPNVQVAFCVRQTELCQIALDVMHLSAPGVARVLRGDDLRRRADELNARLVRWMLTLSSSGLGKTDSFGDIYLRLNYHTLVIHLYRLSLAELADFSTDAASSDNARRVGSSASGDIVSCFETLHEKNMLAQCPCNAVTALTAAAIQIGKDVQCSLGVLGEANGGPDSTASSTTTNTMLAVNGLCLLDRVCVAAEHLSVFWPNVEGVRKVFRSLYERFTTALDGIQMQQEQQQALQGRQGHMDSDDQMGRGTSVGPSAAAVSILDDGFGGVDWTDILGLTWQVGHGHNLQDACQTWDASLFGLD</sequence>
<dbReference type="InterPro" id="IPR001138">
    <property type="entry name" value="Zn2Cys6_DnaBD"/>
</dbReference>
<dbReference type="OrthoDB" id="25391at2759"/>
<dbReference type="GO" id="GO:0008270">
    <property type="term" value="F:zinc ion binding"/>
    <property type="evidence" value="ECO:0007669"/>
    <property type="project" value="InterPro"/>
</dbReference>
<evidence type="ECO:0000313" key="9">
    <source>
        <dbReference type="EMBL" id="KJR89017.1"/>
    </source>
</evidence>
<dbReference type="RefSeq" id="XP_016591693.1">
    <property type="nucleotide sequence ID" value="XM_016733763.1"/>
</dbReference>
<keyword evidence="2" id="KW-0862">Zinc</keyword>
<dbReference type="GO" id="GO:0003677">
    <property type="term" value="F:DNA binding"/>
    <property type="evidence" value="ECO:0007669"/>
    <property type="project" value="UniProtKB-KW"/>
</dbReference>
<dbReference type="KEGG" id="ssck:SPSK_07095"/>
<dbReference type="SMART" id="SM00906">
    <property type="entry name" value="Fungal_trans"/>
    <property type="match status" value="1"/>
</dbReference>
<feature type="compositionally biased region" description="Low complexity" evidence="7">
    <location>
        <begin position="721"/>
        <end position="730"/>
    </location>
</feature>
<dbReference type="EMBL" id="AXCR01000004">
    <property type="protein sequence ID" value="KJR89017.1"/>
    <property type="molecule type" value="Genomic_DNA"/>
</dbReference>
<feature type="region of interest" description="Disordered" evidence="7">
    <location>
        <begin position="66"/>
        <end position="159"/>
    </location>
</feature>
<keyword evidence="3" id="KW-0805">Transcription regulation</keyword>
<dbReference type="InterPro" id="IPR052073">
    <property type="entry name" value="Amide_Lactam_Regulators"/>
</dbReference>
<dbReference type="InterPro" id="IPR007219">
    <property type="entry name" value="XnlR_reg_dom"/>
</dbReference>
<dbReference type="PANTHER" id="PTHR47171">
    <property type="entry name" value="FARA-RELATED"/>
    <property type="match status" value="1"/>
</dbReference>
<comment type="caution">
    <text evidence="9">The sequence shown here is derived from an EMBL/GenBank/DDBJ whole genome shotgun (WGS) entry which is preliminary data.</text>
</comment>
<evidence type="ECO:0000256" key="7">
    <source>
        <dbReference type="SAM" id="MobiDB-lite"/>
    </source>
</evidence>
<evidence type="ECO:0000256" key="2">
    <source>
        <dbReference type="ARBA" id="ARBA00022833"/>
    </source>
</evidence>
<feature type="region of interest" description="Disordered" evidence="7">
    <location>
        <begin position="1"/>
        <end position="29"/>
    </location>
</feature>
<dbReference type="CDD" id="cd12148">
    <property type="entry name" value="fungal_TF_MHR"/>
    <property type="match status" value="1"/>
</dbReference>
<dbReference type="Pfam" id="PF00172">
    <property type="entry name" value="Zn_clus"/>
    <property type="match status" value="1"/>
</dbReference>
<evidence type="ECO:0000259" key="8">
    <source>
        <dbReference type="PROSITE" id="PS50048"/>
    </source>
</evidence>
<gene>
    <name evidence="9" type="ORF">SPSK_07095</name>
</gene>
<dbReference type="PANTHER" id="PTHR47171:SF3">
    <property type="entry name" value="FARA-RELATED"/>
    <property type="match status" value="1"/>
</dbReference>
<feature type="domain" description="Zn(2)-C6 fungal-type" evidence="8">
    <location>
        <begin position="28"/>
        <end position="59"/>
    </location>
</feature>
<accession>A0A0F2MHB7</accession>
<dbReference type="PROSITE" id="PS50048">
    <property type="entry name" value="ZN2_CY6_FUNGAL_2"/>
    <property type="match status" value="1"/>
</dbReference>
<organism evidence="9 10">
    <name type="scientific">Sporothrix schenckii 1099-18</name>
    <dbReference type="NCBI Taxonomy" id="1397361"/>
    <lineage>
        <taxon>Eukaryota</taxon>
        <taxon>Fungi</taxon>
        <taxon>Dikarya</taxon>
        <taxon>Ascomycota</taxon>
        <taxon>Pezizomycotina</taxon>
        <taxon>Sordariomycetes</taxon>
        <taxon>Sordariomycetidae</taxon>
        <taxon>Ophiostomatales</taxon>
        <taxon>Ophiostomataceae</taxon>
        <taxon>Sporothrix</taxon>
    </lineage>
</organism>
<keyword evidence="6" id="KW-0539">Nucleus</keyword>
<evidence type="ECO:0000256" key="1">
    <source>
        <dbReference type="ARBA" id="ARBA00022723"/>
    </source>
</evidence>
<feature type="region of interest" description="Disordered" evidence="7">
    <location>
        <begin position="236"/>
        <end position="279"/>
    </location>
</feature>
<dbReference type="Proteomes" id="UP000033710">
    <property type="component" value="Unassembled WGS sequence"/>
</dbReference>
<keyword evidence="5" id="KW-0804">Transcription</keyword>
<evidence type="ECO:0000256" key="5">
    <source>
        <dbReference type="ARBA" id="ARBA00023163"/>
    </source>
</evidence>
<dbReference type="SMART" id="SM00066">
    <property type="entry name" value="GAL4"/>
    <property type="match status" value="1"/>
</dbReference>
<dbReference type="GO" id="GO:0000981">
    <property type="term" value="F:DNA-binding transcription factor activity, RNA polymerase II-specific"/>
    <property type="evidence" value="ECO:0007669"/>
    <property type="project" value="InterPro"/>
</dbReference>
<feature type="compositionally biased region" description="Low complexity" evidence="7">
    <location>
        <begin position="268"/>
        <end position="279"/>
    </location>
</feature>
<feature type="compositionally biased region" description="Basic and acidic residues" evidence="7">
    <location>
        <begin position="245"/>
        <end position="267"/>
    </location>
</feature>
<dbReference type="InterPro" id="IPR036864">
    <property type="entry name" value="Zn2-C6_fun-type_DNA-bd_sf"/>
</dbReference>
<name>A0A0F2MHB7_SPOSC</name>
<feature type="compositionally biased region" description="Low complexity" evidence="7">
    <location>
        <begin position="75"/>
        <end position="93"/>
    </location>
</feature>
<feature type="compositionally biased region" description="Low complexity" evidence="7">
    <location>
        <begin position="10"/>
        <end position="23"/>
    </location>
</feature>
<keyword evidence="4" id="KW-0238">DNA-binding</keyword>
<feature type="compositionally biased region" description="Basic and acidic residues" evidence="7">
    <location>
        <begin position="140"/>
        <end position="149"/>
    </location>
</feature>